<dbReference type="CDD" id="cd21911">
    <property type="entry name" value="CC1_SLMAP"/>
    <property type="match status" value="1"/>
</dbReference>
<evidence type="ECO:0000256" key="7">
    <source>
        <dbReference type="ARBA" id="ARBA00022824"/>
    </source>
</evidence>
<evidence type="ECO:0000256" key="19">
    <source>
        <dbReference type="SAM" id="Coils"/>
    </source>
</evidence>
<keyword evidence="3" id="KW-1003">Cell membrane</keyword>
<comment type="subcellular location">
    <subcellularLocation>
        <location evidence="15">Cell membrane</location>
        <location evidence="15">Sarcolemma</location>
        <topology evidence="15">Single-pass type IV membrane protein</topology>
    </subcellularLocation>
    <subcellularLocation>
        <location evidence="1">Cytoplasm</location>
        <location evidence="1">Cytoskeleton</location>
        <location evidence="1">Microtubule organizing center</location>
        <location evidence="1">Centrosome</location>
    </subcellularLocation>
    <subcellularLocation>
        <location evidence="2">Endoplasmic reticulum membrane</location>
        <topology evidence="2">Single-pass membrane protein</topology>
    </subcellularLocation>
    <subcellularLocation>
        <location evidence="13">Mitochondrion membrane</location>
        <topology evidence="13">Single-pass type IV membrane protein</topology>
    </subcellularLocation>
</comment>
<reference evidence="23 24" key="1">
    <citation type="journal article" date="2021" name="G3 (Bethesda)">
        <title>Improved contiguity of the threespine stickleback genome using long-read sequencing.</title>
        <authorList>
            <person name="Nath S."/>
            <person name="Shaw D.E."/>
            <person name="White M.A."/>
        </authorList>
    </citation>
    <scope>NUCLEOTIDE SEQUENCE [LARGE SCALE GENOMIC DNA]</scope>
    <source>
        <strain evidence="23 24">Lake Benthic</strain>
    </source>
</reference>
<keyword evidence="5" id="KW-0597">Phosphoprotein</keyword>
<dbReference type="PANTHER" id="PTHR15715:SF22">
    <property type="entry name" value="SARCOLEMMAL MEMBRANE-ASSOCIATED PROTEIN"/>
    <property type="match status" value="1"/>
</dbReference>
<feature type="coiled-coil region" evidence="19">
    <location>
        <begin position="172"/>
        <end position="199"/>
    </location>
</feature>
<dbReference type="AlphaFoldDB" id="A0AAQ4PCV7"/>
<dbReference type="PANTHER" id="PTHR15715">
    <property type="entry name" value="CENTROSOMAL PROTEIN OF 170 KDA"/>
    <property type="match status" value="1"/>
</dbReference>
<dbReference type="GO" id="GO:0005813">
    <property type="term" value="C:centrosome"/>
    <property type="evidence" value="ECO:0007669"/>
    <property type="project" value="UniProtKB-SubCell"/>
</dbReference>
<name>A0AAQ4PCV7_GASAC</name>
<feature type="compositionally biased region" description="Basic and acidic residues" evidence="20">
    <location>
        <begin position="387"/>
        <end position="399"/>
    </location>
</feature>
<evidence type="ECO:0000256" key="8">
    <source>
        <dbReference type="ARBA" id="ARBA00022989"/>
    </source>
</evidence>
<evidence type="ECO:0000256" key="21">
    <source>
        <dbReference type="SAM" id="Phobius"/>
    </source>
</evidence>
<evidence type="ECO:0000256" key="9">
    <source>
        <dbReference type="ARBA" id="ARBA00023054"/>
    </source>
</evidence>
<dbReference type="GO" id="GO:0031966">
    <property type="term" value="C:mitochondrial membrane"/>
    <property type="evidence" value="ECO:0007669"/>
    <property type="project" value="UniProtKB-SubCell"/>
</dbReference>
<accession>A0AAQ4PCV7</accession>
<keyword evidence="10" id="KW-0496">Mitochondrion</keyword>
<evidence type="ECO:0000256" key="2">
    <source>
        <dbReference type="ARBA" id="ARBA00004389"/>
    </source>
</evidence>
<protein>
    <recommendedName>
        <fullName evidence="18">Sarcolemmal membrane-associated protein</fullName>
    </recommendedName>
</protein>
<evidence type="ECO:0000256" key="6">
    <source>
        <dbReference type="ARBA" id="ARBA00022692"/>
    </source>
</evidence>
<dbReference type="InterPro" id="IPR008984">
    <property type="entry name" value="SMAD_FHA_dom_sf"/>
</dbReference>
<evidence type="ECO:0000256" key="4">
    <source>
        <dbReference type="ARBA" id="ARBA00022490"/>
    </source>
</evidence>
<evidence type="ECO:0000256" key="17">
    <source>
        <dbReference type="ARBA" id="ARBA00066015"/>
    </source>
</evidence>
<evidence type="ECO:0000256" key="1">
    <source>
        <dbReference type="ARBA" id="ARBA00004300"/>
    </source>
</evidence>
<dbReference type="GO" id="GO:0042383">
    <property type="term" value="C:sarcolemma"/>
    <property type="evidence" value="ECO:0007669"/>
    <property type="project" value="UniProtKB-SubCell"/>
</dbReference>
<keyword evidence="7" id="KW-0256">Endoplasmic reticulum</keyword>
<evidence type="ECO:0000313" key="24">
    <source>
        <dbReference type="Proteomes" id="UP000007635"/>
    </source>
</evidence>
<feature type="compositionally biased region" description="Acidic residues" evidence="20">
    <location>
        <begin position="495"/>
        <end position="506"/>
    </location>
</feature>
<evidence type="ECO:0000256" key="18">
    <source>
        <dbReference type="ARBA" id="ARBA00074026"/>
    </source>
</evidence>
<keyword evidence="9 19" id="KW-0175">Coiled coil</keyword>
<dbReference type="CDD" id="cd22679">
    <property type="entry name" value="FHA_SLMAP"/>
    <property type="match status" value="1"/>
</dbReference>
<evidence type="ECO:0000256" key="16">
    <source>
        <dbReference type="ARBA" id="ARBA00061687"/>
    </source>
</evidence>
<feature type="region of interest" description="Disordered" evidence="20">
    <location>
        <begin position="378"/>
        <end position="422"/>
    </location>
</feature>
<keyword evidence="6 21" id="KW-0812">Transmembrane</keyword>
<evidence type="ECO:0000256" key="13">
    <source>
        <dbReference type="ARBA" id="ARBA00046294"/>
    </source>
</evidence>
<proteinExistence type="inferred from homology"/>
<keyword evidence="11 21" id="KW-0472">Membrane</keyword>
<evidence type="ECO:0000256" key="3">
    <source>
        <dbReference type="ARBA" id="ARBA00022475"/>
    </source>
</evidence>
<feature type="coiled-coil region" evidence="19">
    <location>
        <begin position="555"/>
        <end position="600"/>
    </location>
</feature>
<evidence type="ECO:0000256" key="15">
    <source>
        <dbReference type="ARBA" id="ARBA00060409"/>
    </source>
</evidence>
<evidence type="ECO:0000256" key="11">
    <source>
        <dbReference type="ARBA" id="ARBA00023136"/>
    </source>
</evidence>
<organism evidence="23 24">
    <name type="scientific">Gasterosteus aculeatus aculeatus</name>
    <name type="common">three-spined stickleback</name>
    <dbReference type="NCBI Taxonomy" id="481459"/>
    <lineage>
        <taxon>Eukaryota</taxon>
        <taxon>Metazoa</taxon>
        <taxon>Chordata</taxon>
        <taxon>Craniata</taxon>
        <taxon>Vertebrata</taxon>
        <taxon>Euteleostomi</taxon>
        <taxon>Actinopterygii</taxon>
        <taxon>Neopterygii</taxon>
        <taxon>Teleostei</taxon>
        <taxon>Neoteleostei</taxon>
        <taxon>Acanthomorphata</taxon>
        <taxon>Eupercaria</taxon>
        <taxon>Perciformes</taxon>
        <taxon>Cottioidei</taxon>
        <taxon>Gasterosteales</taxon>
        <taxon>Gasterosteidae</taxon>
        <taxon>Gasterosteus</taxon>
    </lineage>
</organism>
<keyword evidence="8 21" id="KW-1133">Transmembrane helix</keyword>
<dbReference type="GeneTree" id="ENSGT00940000157660"/>
<dbReference type="Gene3D" id="2.60.200.20">
    <property type="match status" value="1"/>
</dbReference>
<feature type="region of interest" description="Disordered" evidence="20">
    <location>
        <begin position="456"/>
        <end position="507"/>
    </location>
</feature>
<dbReference type="GO" id="GO:1900825">
    <property type="term" value="P:regulation of membrane depolarization during cardiac muscle cell action potential"/>
    <property type="evidence" value="ECO:0007669"/>
    <property type="project" value="TreeGrafter"/>
</dbReference>
<evidence type="ECO:0000256" key="12">
    <source>
        <dbReference type="ARBA" id="ARBA00023212"/>
    </source>
</evidence>
<reference evidence="23" key="3">
    <citation type="submission" date="2025-09" db="UniProtKB">
        <authorList>
            <consortium name="Ensembl"/>
        </authorList>
    </citation>
    <scope>IDENTIFICATION</scope>
</reference>
<dbReference type="Proteomes" id="UP000007635">
    <property type="component" value="Chromosome XVII"/>
</dbReference>
<evidence type="ECO:0000256" key="5">
    <source>
        <dbReference type="ARBA" id="ARBA00022553"/>
    </source>
</evidence>
<dbReference type="SMART" id="SM00240">
    <property type="entry name" value="FHA"/>
    <property type="match status" value="1"/>
</dbReference>
<dbReference type="PROSITE" id="PS50006">
    <property type="entry name" value="FHA_DOMAIN"/>
    <property type="match status" value="1"/>
</dbReference>
<dbReference type="GO" id="GO:0005789">
    <property type="term" value="C:endoplasmic reticulum membrane"/>
    <property type="evidence" value="ECO:0007669"/>
    <property type="project" value="UniProtKB-SubCell"/>
</dbReference>
<evidence type="ECO:0000256" key="10">
    <source>
        <dbReference type="ARBA" id="ARBA00023128"/>
    </source>
</evidence>
<dbReference type="FunFam" id="2.60.200.20:FF:000003">
    <property type="entry name" value="sarcolemmal membrane-associated protein isoform X2"/>
    <property type="match status" value="1"/>
</dbReference>
<dbReference type="InterPro" id="IPR051176">
    <property type="entry name" value="Cent_Immune-Sig_Mod"/>
</dbReference>
<keyword evidence="24" id="KW-1185">Reference proteome</keyword>
<dbReference type="Ensembl" id="ENSGACT00000044170.1">
    <property type="protein sequence ID" value="ENSGACP00000036705.1"/>
    <property type="gene ID" value="ENSGACG00000003793.2"/>
</dbReference>
<dbReference type="InterPro" id="IPR000253">
    <property type="entry name" value="FHA_dom"/>
</dbReference>
<comment type="subunit">
    <text evidence="17">Homodimer. Interacts with myosin. Interacts with SIKE1 and both associate with the STRIPAK core complex composed of PP2A catalytic and scaffolding subunits, the striatins (PP2A regulatory subunits), the striatin-associated proteins MOB4, STRIP1 and STRIP2, PDCD10 and members of the STE20 kinases, such as STK24 and STK26. Interacts (via FHA domain) with STK3 (when phosphorylated); the interaction associates STK3 with the STRIPAK complex.</text>
</comment>
<feature type="transmembrane region" description="Helical" evidence="21">
    <location>
        <begin position="831"/>
        <end position="850"/>
    </location>
</feature>
<feature type="coiled-coil region" evidence="19">
    <location>
        <begin position="651"/>
        <end position="811"/>
    </location>
</feature>
<feature type="compositionally biased region" description="Acidic residues" evidence="20">
    <location>
        <begin position="403"/>
        <end position="422"/>
    </location>
</feature>
<comment type="similarity">
    <text evidence="16">Belongs to the SLMAP family.</text>
</comment>
<keyword evidence="4" id="KW-0963">Cytoplasm</keyword>
<keyword evidence="12" id="KW-0206">Cytoskeleton</keyword>
<feature type="compositionally biased region" description="Basic and acidic residues" evidence="20">
    <location>
        <begin position="467"/>
        <end position="480"/>
    </location>
</feature>
<evidence type="ECO:0000313" key="23">
    <source>
        <dbReference type="Ensembl" id="ENSGACP00000036705.1"/>
    </source>
</evidence>
<comment type="function">
    <text evidence="14">Associates with the striatin-interacting phosphatase and kinase (STRIPAK) core complex, forming the extended (SIKE1:SLMAP)STRIPAK complex. The (SIKE1:SLMAP)STRIPAK complex dephosphorylates STK3 leading to the inhibition of Hippo signaling and the control of cell growth. May play a role during myoblast fusion.</text>
</comment>
<reference evidence="23" key="2">
    <citation type="submission" date="2025-08" db="UniProtKB">
        <authorList>
            <consortium name="Ensembl"/>
        </authorList>
    </citation>
    <scope>IDENTIFICATION</scope>
</reference>
<sequence>MPSALAVFACRPNSHPFQERHVYLDEPVKIGRSVARCRPAQNNATFDCKVLSRNHALVWFDHKTGKFYLQDTKSSNGTFINSQRLSRGSEESPPCEVLSGDIIQFGVDVTENTRKVTHGCIVSTIKLFLPDGMEARRRSDVIQAPLPLPVDKVAANTPSMYSQELFQLSQYLQEALHREQMLEQKLATLQRLLANTQEASESSWQALIDEDRLLSRLEVMGSQLQAHSKSQTEDGIRKELLALQEDKHNYETTAKESLRRVLQEKIEVVRKLSEVERSLSNTEDECTHLKEMSERGQEELRELANKYNAAVNEMKELTDKIKAAEGRQEELTQRGALEKRELELRIEEMEEKEQVLQASIEALQADNDFTNERLAALQDEDIVSHGPVEEPEKDKRSLRTPESPEEDEDTDTDDGPFGGDEDVDAVKQLKETVSSSIHKLANFAEVMDAHLQNNQTAEEDDILASPDRLKGNPMDAKESDMSDTLSPSKDRSSDDTSDGNMDDQELNEPQNRVALLKAELHRAGLEPGDTEQVIHHLHRELLDAQDLANTGKQRCLELQALLEEERRSNSEQTEESTKQIQYLQTQLGKLQADMEALREQRESTICTTREELYCAQEEILVLRHAMETATAEREREIAALQADLCGVRSELERWRDTAAKYEREISRLQEAFTLQQQQRSTANQLQAECATLQQRCVCLQQDCDGLRGERETLTDKLHRLENELSSTREQSLVLSCSLESLEKREGVLQEQLGSLENQHLQDASKLKSQLDQAQTHTHTLQREYEDTQSQLLDLRQRYERTEKEKLNIHQELEQCRSSLKLLQDKTTSSGWSPWMPVIAVMVAVTAAVLYPNLSKSSST</sequence>
<evidence type="ECO:0000256" key="14">
    <source>
        <dbReference type="ARBA" id="ARBA00057671"/>
    </source>
</evidence>
<dbReference type="GO" id="GO:0072659">
    <property type="term" value="P:protein localization to plasma membrane"/>
    <property type="evidence" value="ECO:0007669"/>
    <property type="project" value="TreeGrafter"/>
</dbReference>
<feature type="domain" description="FHA" evidence="22">
    <location>
        <begin position="28"/>
        <end position="85"/>
    </location>
</feature>
<dbReference type="Pfam" id="PF00498">
    <property type="entry name" value="FHA"/>
    <property type="match status" value="1"/>
</dbReference>
<dbReference type="SUPFAM" id="SSF49879">
    <property type="entry name" value="SMAD/FHA domain"/>
    <property type="match status" value="1"/>
</dbReference>
<evidence type="ECO:0000256" key="20">
    <source>
        <dbReference type="SAM" id="MobiDB-lite"/>
    </source>
</evidence>
<evidence type="ECO:0000259" key="22">
    <source>
        <dbReference type="PROSITE" id="PS50006"/>
    </source>
</evidence>